<dbReference type="AlphaFoldDB" id="A0A9P7UEI9"/>
<feature type="region of interest" description="Disordered" evidence="1">
    <location>
        <begin position="1"/>
        <end position="32"/>
    </location>
</feature>
<name>A0A9P7UEI9_9PEZI</name>
<feature type="non-terminal residue" evidence="2">
    <location>
        <position position="32"/>
    </location>
</feature>
<dbReference type="EMBL" id="JAESDN010000004">
    <property type="protein sequence ID" value="KAG7052161.1"/>
    <property type="molecule type" value="Genomic_DNA"/>
</dbReference>
<proteinExistence type="predicted"/>
<sequence>MLRGGSKSTRSLGGFSGRSGAKPIYSCHSRNS</sequence>
<gene>
    <name evidence="2" type="ORF">JMJ77_002769</name>
</gene>
<evidence type="ECO:0000313" key="3">
    <source>
        <dbReference type="Proteomes" id="UP000699042"/>
    </source>
</evidence>
<accession>A0A9P7UEI9</accession>
<evidence type="ECO:0000256" key="1">
    <source>
        <dbReference type="SAM" id="MobiDB-lite"/>
    </source>
</evidence>
<evidence type="ECO:0000313" key="2">
    <source>
        <dbReference type="EMBL" id="KAG7052161.1"/>
    </source>
</evidence>
<comment type="caution">
    <text evidence="2">The sequence shown here is derived from an EMBL/GenBank/DDBJ whole genome shotgun (WGS) entry which is preliminary data.</text>
</comment>
<dbReference type="Proteomes" id="UP000699042">
    <property type="component" value="Unassembled WGS sequence"/>
</dbReference>
<feature type="compositionally biased region" description="Polar residues" evidence="1">
    <location>
        <begin position="1"/>
        <end position="11"/>
    </location>
</feature>
<reference evidence="2" key="1">
    <citation type="submission" date="2021-05" db="EMBL/GenBank/DDBJ databases">
        <title>Comparative genomics of three Colletotrichum scovillei strains and genetic complementation revealed genes involved fungal growth and virulence on chili pepper.</title>
        <authorList>
            <person name="Hsieh D.-K."/>
            <person name="Chuang S.-C."/>
            <person name="Chen C.-Y."/>
            <person name="Chao Y.-T."/>
            <person name="Lu M.-Y.J."/>
            <person name="Lee M.-H."/>
            <person name="Shih M.-C."/>
        </authorList>
    </citation>
    <scope>NUCLEOTIDE SEQUENCE</scope>
    <source>
        <strain evidence="2">Coll-153</strain>
    </source>
</reference>
<protein>
    <submittedName>
        <fullName evidence="2">Uncharacterized protein</fullName>
    </submittedName>
</protein>
<organism evidence="2 3">
    <name type="scientific">Colletotrichum scovillei</name>
    <dbReference type="NCBI Taxonomy" id="1209932"/>
    <lineage>
        <taxon>Eukaryota</taxon>
        <taxon>Fungi</taxon>
        <taxon>Dikarya</taxon>
        <taxon>Ascomycota</taxon>
        <taxon>Pezizomycotina</taxon>
        <taxon>Sordariomycetes</taxon>
        <taxon>Hypocreomycetidae</taxon>
        <taxon>Glomerellales</taxon>
        <taxon>Glomerellaceae</taxon>
        <taxon>Colletotrichum</taxon>
        <taxon>Colletotrichum acutatum species complex</taxon>
    </lineage>
</organism>
<keyword evidence="3" id="KW-1185">Reference proteome</keyword>